<evidence type="ECO:0000313" key="2">
    <source>
        <dbReference type="EMBL" id="PNP44027.1"/>
    </source>
</evidence>
<name>A0A2K0TEU8_9HYPO</name>
<dbReference type="EMBL" id="MTYH01000036">
    <property type="protein sequence ID" value="PNP44027.1"/>
    <property type="molecule type" value="Genomic_DNA"/>
</dbReference>
<feature type="compositionally biased region" description="Polar residues" evidence="1">
    <location>
        <begin position="163"/>
        <end position="179"/>
    </location>
</feature>
<protein>
    <submittedName>
        <fullName evidence="2">Uncharacterized protein</fullName>
    </submittedName>
</protein>
<dbReference type="OrthoDB" id="5106194at2759"/>
<dbReference type="AlphaFoldDB" id="A0A2K0TEU8"/>
<gene>
    <name evidence="2" type="ORF">TGAMA5MH_04312</name>
</gene>
<evidence type="ECO:0000313" key="3">
    <source>
        <dbReference type="Proteomes" id="UP000236546"/>
    </source>
</evidence>
<comment type="caution">
    <text evidence="2">The sequence shown here is derived from an EMBL/GenBank/DDBJ whole genome shotgun (WGS) entry which is preliminary data.</text>
</comment>
<evidence type="ECO:0000256" key="1">
    <source>
        <dbReference type="SAM" id="MobiDB-lite"/>
    </source>
</evidence>
<feature type="region of interest" description="Disordered" evidence="1">
    <location>
        <begin position="156"/>
        <end position="193"/>
    </location>
</feature>
<accession>A0A2K0TEU8</accession>
<dbReference type="Proteomes" id="UP000236546">
    <property type="component" value="Unassembled WGS sequence"/>
</dbReference>
<sequence length="213" mass="23869">MIILGAQLGKSASEIAAEVNKEFHNDRSTNAISRQKDSDGARFRVWAPEWSPSEFIHLRTIVSSGEHIPTAVKSWVEQTGSKRTPDVVVARLKLIAAETAVPWTDEEDAALMTACEGLDTTRPMTEAFKSATETKRTDKDIIQRIEYLSLNLGHGPDPECDNHSSSFQGSQKRWTSKGSRISRDPPGWIQRREEVSGLEERVWPYQDSDESQS</sequence>
<organism evidence="2 3">
    <name type="scientific">Trichoderma gamsii</name>
    <dbReference type="NCBI Taxonomy" id="398673"/>
    <lineage>
        <taxon>Eukaryota</taxon>
        <taxon>Fungi</taxon>
        <taxon>Dikarya</taxon>
        <taxon>Ascomycota</taxon>
        <taxon>Pezizomycotina</taxon>
        <taxon>Sordariomycetes</taxon>
        <taxon>Hypocreomycetidae</taxon>
        <taxon>Hypocreales</taxon>
        <taxon>Hypocreaceae</taxon>
        <taxon>Trichoderma</taxon>
    </lineage>
</organism>
<reference evidence="2 3" key="1">
    <citation type="submission" date="2017-02" db="EMBL/GenBank/DDBJ databases">
        <title>Genomes of Trichoderma spp. with biocontrol activity.</title>
        <authorList>
            <person name="Gardiner D."/>
            <person name="Kazan K."/>
            <person name="Vos C."/>
            <person name="Harvey P."/>
        </authorList>
    </citation>
    <scope>NUCLEOTIDE SEQUENCE [LARGE SCALE GENOMIC DNA]</scope>
    <source>
        <strain evidence="2 3">A5MH</strain>
    </source>
</reference>
<proteinExistence type="predicted"/>